<sequence>MLQLGQNFLMRKLPSDGAASLALSNCWREVLYPLHLAQQKLSMIALESDLIDSTLRYGIHGIEKL</sequence>
<dbReference type="HOGENOM" id="CLU_2850299_0_0_1"/>
<dbReference type="AlphaFoldDB" id="A0A0C3CN22"/>
<reference evidence="1 2" key="1">
    <citation type="submission" date="2014-04" db="EMBL/GenBank/DDBJ databases">
        <authorList>
            <consortium name="DOE Joint Genome Institute"/>
            <person name="Kuo A."/>
            <person name="Martino E."/>
            <person name="Perotto S."/>
            <person name="Kohler A."/>
            <person name="Nagy L.G."/>
            <person name="Floudas D."/>
            <person name="Copeland A."/>
            <person name="Barry K.W."/>
            <person name="Cichocki N."/>
            <person name="Veneault-Fourrey C."/>
            <person name="LaButti K."/>
            <person name="Lindquist E.A."/>
            <person name="Lipzen A."/>
            <person name="Lundell T."/>
            <person name="Morin E."/>
            <person name="Murat C."/>
            <person name="Sun H."/>
            <person name="Tunlid A."/>
            <person name="Henrissat B."/>
            <person name="Grigoriev I.V."/>
            <person name="Hibbett D.S."/>
            <person name="Martin F."/>
            <person name="Nordberg H.P."/>
            <person name="Cantor M.N."/>
            <person name="Hua S.X."/>
        </authorList>
    </citation>
    <scope>NUCLEOTIDE SEQUENCE [LARGE SCALE GENOMIC DNA]</scope>
    <source>
        <strain evidence="1 2">Zn</strain>
    </source>
</reference>
<proteinExistence type="predicted"/>
<name>A0A0C3CN22_OIDMZ</name>
<protein>
    <submittedName>
        <fullName evidence="1">Uncharacterized protein</fullName>
    </submittedName>
</protein>
<organism evidence="1 2">
    <name type="scientific">Oidiodendron maius (strain Zn)</name>
    <dbReference type="NCBI Taxonomy" id="913774"/>
    <lineage>
        <taxon>Eukaryota</taxon>
        <taxon>Fungi</taxon>
        <taxon>Dikarya</taxon>
        <taxon>Ascomycota</taxon>
        <taxon>Pezizomycotina</taxon>
        <taxon>Leotiomycetes</taxon>
        <taxon>Leotiomycetes incertae sedis</taxon>
        <taxon>Myxotrichaceae</taxon>
        <taxon>Oidiodendron</taxon>
    </lineage>
</organism>
<dbReference type="Proteomes" id="UP000054321">
    <property type="component" value="Unassembled WGS sequence"/>
</dbReference>
<accession>A0A0C3CN22</accession>
<dbReference type="InParanoid" id="A0A0C3CN22"/>
<keyword evidence="2" id="KW-1185">Reference proteome</keyword>
<gene>
    <name evidence="1" type="ORF">OIDMADRAFT_19504</name>
</gene>
<evidence type="ECO:0000313" key="1">
    <source>
        <dbReference type="EMBL" id="KIN00409.1"/>
    </source>
</evidence>
<evidence type="ECO:0000313" key="2">
    <source>
        <dbReference type="Proteomes" id="UP000054321"/>
    </source>
</evidence>
<reference evidence="2" key="2">
    <citation type="submission" date="2015-01" db="EMBL/GenBank/DDBJ databases">
        <title>Evolutionary Origins and Diversification of the Mycorrhizal Mutualists.</title>
        <authorList>
            <consortium name="DOE Joint Genome Institute"/>
            <consortium name="Mycorrhizal Genomics Consortium"/>
            <person name="Kohler A."/>
            <person name="Kuo A."/>
            <person name="Nagy L.G."/>
            <person name="Floudas D."/>
            <person name="Copeland A."/>
            <person name="Barry K.W."/>
            <person name="Cichocki N."/>
            <person name="Veneault-Fourrey C."/>
            <person name="LaButti K."/>
            <person name="Lindquist E.A."/>
            <person name="Lipzen A."/>
            <person name="Lundell T."/>
            <person name="Morin E."/>
            <person name="Murat C."/>
            <person name="Riley R."/>
            <person name="Ohm R."/>
            <person name="Sun H."/>
            <person name="Tunlid A."/>
            <person name="Henrissat B."/>
            <person name="Grigoriev I.V."/>
            <person name="Hibbett D.S."/>
            <person name="Martin F."/>
        </authorList>
    </citation>
    <scope>NUCLEOTIDE SEQUENCE [LARGE SCALE GENOMIC DNA]</scope>
    <source>
        <strain evidence="2">Zn</strain>
    </source>
</reference>
<dbReference type="EMBL" id="KN832877">
    <property type="protein sequence ID" value="KIN00409.1"/>
    <property type="molecule type" value="Genomic_DNA"/>
</dbReference>